<accession>A0A8J3YXQ5</accession>
<feature type="domain" description="HTH araC/xylS-type" evidence="4">
    <location>
        <begin position="133"/>
        <end position="229"/>
    </location>
</feature>
<protein>
    <submittedName>
        <fullName evidence="5">AraC family transcriptional regulator</fullName>
    </submittedName>
</protein>
<organism evidence="5 6">
    <name type="scientific">Virgisporangium aurantiacum</name>
    <dbReference type="NCBI Taxonomy" id="175570"/>
    <lineage>
        <taxon>Bacteria</taxon>
        <taxon>Bacillati</taxon>
        <taxon>Actinomycetota</taxon>
        <taxon>Actinomycetes</taxon>
        <taxon>Micromonosporales</taxon>
        <taxon>Micromonosporaceae</taxon>
        <taxon>Virgisporangium</taxon>
    </lineage>
</organism>
<dbReference type="SMART" id="SM00342">
    <property type="entry name" value="HTH_ARAC"/>
    <property type="match status" value="1"/>
</dbReference>
<dbReference type="AlphaFoldDB" id="A0A8J3YXQ5"/>
<reference evidence="5" key="1">
    <citation type="submission" date="2021-01" db="EMBL/GenBank/DDBJ databases">
        <title>Whole genome shotgun sequence of Virgisporangium aurantiacum NBRC 16421.</title>
        <authorList>
            <person name="Komaki H."/>
            <person name="Tamura T."/>
        </authorList>
    </citation>
    <scope>NUCLEOTIDE SEQUENCE</scope>
    <source>
        <strain evidence="5">NBRC 16421</strain>
    </source>
</reference>
<keyword evidence="1" id="KW-0805">Transcription regulation</keyword>
<name>A0A8J3YXQ5_9ACTN</name>
<keyword evidence="6" id="KW-1185">Reference proteome</keyword>
<evidence type="ECO:0000256" key="2">
    <source>
        <dbReference type="ARBA" id="ARBA00023125"/>
    </source>
</evidence>
<dbReference type="GO" id="GO:0043565">
    <property type="term" value="F:sequence-specific DNA binding"/>
    <property type="evidence" value="ECO:0007669"/>
    <property type="project" value="InterPro"/>
</dbReference>
<evidence type="ECO:0000313" key="5">
    <source>
        <dbReference type="EMBL" id="GIJ53596.1"/>
    </source>
</evidence>
<evidence type="ECO:0000259" key="4">
    <source>
        <dbReference type="PROSITE" id="PS01124"/>
    </source>
</evidence>
<dbReference type="Pfam" id="PF20240">
    <property type="entry name" value="DUF6597"/>
    <property type="match status" value="1"/>
</dbReference>
<dbReference type="GO" id="GO:0003700">
    <property type="term" value="F:DNA-binding transcription factor activity"/>
    <property type="evidence" value="ECO:0007669"/>
    <property type="project" value="InterPro"/>
</dbReference>
<dbReference type="InterPro" id="IPR050204">
    <property type="entry name" value="AraC_XylS_family_regulators"/>
</dbReference>
<keyword evidence="2" id="KW-0238">DNA-binding</keyword>
<dbReference type="Pfam" id="PF12833">
    <property type="entry name" value="HTH_18"/>
    <property type="match status" value="1"/>
</dbReference>
<comment type="caution">
    <text evidence="5">The sequence shown here is derived from an EMBL/GenBank/DDBJ whole genome shotgun (WGS) entry which is preliminary data.</text>
</comment>
<dbReference type="PANTHER" id="PTHR46796:SF15">
    <property type="entry name" value="BLL1074 PROTEIN"/>
    <property type="match status" value="1"/>
</dbReference>
<dbReference type="Proteomes" id="UP000612585">
    <property type="component" value="Unassembled WGS sequence"/>
</dbReference>
<keyword evidence="3" id="KW-0804">Transcription</keyword>
<dbReference type="InterPro" id="IPR046532">
    <property type="entry name" value="DUF6597"/>
</dbReference>
<dbReference type="PROSITE" id="PS01124">
    <property type="entry name" value="HTH_ARAC_FAMILY_2"/>
    <property type="match status" value="1"/>
</dbReference>
<dbReference type="InterPro" id="IPR018060">
    <property type="entry name" value="HTH_AraC"/>
</dbReference>
<dbReference type="PANTHER" id="PTHR46796">
    <property type="entry name" value="HTH-TYPE TRANSCRIPTIONAL ACTIVATOR RHAS-RELATED"/>
    <property type="match status" value="1"/>
</dbReference>
<evidence type="ECO:0000313" key="6">
    <source>
        <dbReference type="Proteomes" id="UP000612585"/>
    </source>
</evidence>
<dbReference type="EMBL" id="BOPG01000008">
    <property type="protein sequence ID" value="GIJ53596.1"/>
    <property type="molecule type" value="Genomic_DNA"/>
</dbReference>
<proteinExistence type="predicted"/>
<evidence type="ECO:0000256" key="1">
    <source>
        <dbReference type="ARBA" id="ARBA00023015"/>
    </source>
</evidence>
<gene>
    <name evidence="5" type="ORF">Vau01_011120</name>
</gene>
<dbReference type="Gene3D" id="1.10.10.60">
    <property type="entry name" value="Homeodomain-like"/>
    <property type="match status" value="1"/>
</dbReference>
<evidence type="ECO:0000256" key="3">
    <source>
        <dbReference type="ARBA" id="ARBA00023163"/>
    </source>
</evidence>
<sequence length="229" mass="24263">MADLPYRERASRVAGAVVWRRRTRRTSPGRILPDGCMDLIWHDGGLLIAGPDREAFVGPVGVGGSYVGLRFPPGVGPAVFGVPATELVNQRVPLADVWSPAEVRRITDAAAAGDIAGALERVAGARLEAAGPDPVAARVVERIDAGRSVHEIAADLALSERQLHRRCLAAFGYGAKTLGRIRRMQRALAMPASVPAALVAATTGYADQAHLTREVRALAGVPFGRLSRQ</sequence>